<dbReference type="GO" id="GO:0016787">
    <property type="term" value="F:hydrolase activity"/>
    <property type="evidence" value="ECO:0007669"/>
    <property type="project" value="UniProtKB-KW"/>
</dbReference>
<dbReference type="InterPro" id="IPR029058">
    <property type="entry name" value="AB_hydrolase_fold"/>
</dbReference>
<dbReference type="PRINTS" id="PR00111">
    <property type="entry name" value="ABHYDROLASE"/>
</dbReference>
<dbReference type="Pfam" id="PF12697">
    <property type="entry name" value="Abhydrolase_6"/>
    <property type="match status" value="1"/>
</dbReference>
<evidence type="ECO:0000259" key="1">
    <source>
        <dbReference type="Pfam" id="PF12697"/>
    </source>
</evidence>
<comment type="caution">
    <text evidence="2">The sequence shown here is derived from an EMBL/GenBank/DDBJ whole genome shotgun (WGS) entry which is preliminary data.</text>
</comment>
<feature type="domain" description="AB hydrolase-1" evidence="1">
    <location>
        <begin position="93"/>
        <end position="285"/>
    </location>
</feature>
<gene>
    <name evidence="2" type="ORF">E6C48_07860</name>
</gene>
<dbReference type="Proteomes" id="UP000306441">
    <property type="component" value="Unassembled WGS sequence"/>
</dbReference>
<keyword evidence="3" id="KW-1185">Reference proteome</keyword>
<dbReference type="PANTHER" id="PTHR43194:SF2">
    <property type="entry name" value="PEROXISOMAL MEMBRANE PROTEIN LPX1"/>
    <property type="match status" value="1"/>
</dbReference>
<dbReference type="PANTHER" id="PTHR43194">
    <property type="entry name" value="HYDROLASE ALPHA/BETA FOLD FAMILY"/>
    <property type="match status" value="1"/>
</dbReference>
<proteinExistence type="predicted"/>
<dbReference type="RefSeq" id="WP_136355780.1">
    <property type="nucleotide sequence ID" value="NZ_SSNY01000003.1"/>
</dbReference>
<accession>A0ABY2QAA7</accession>
<reference evidence="2 3" key="1">
    <citation type="submission" date="2019-04" db="EMBL/GenBank/DDBJ databases">
        <title>Mesorhizobium composti sp. nov., isolated from compost.</title>
        <authorList>
            <person name="Lin S.-Y."/>
            <person name="Hameed A."/>
            <person name="Hsieh Y.-T."/>
            <person name="Young C.-C."/>
        </authorList>
    </citation>
    <scope>NUCLEOTIDE SEQUENCE [LARGE SCALE GENOMIC DNA]</scope>
    <source>
        <strain evidence="2 3">CC-YTH430</strain>
    </source>
</reference>
<evidence type="ECO:0000313" key="3">
    <source>
        <dbReference type="Proteomes" id="UP000306441"/>
    </source>
</evidence>
<dbReference type="SUPFAM" id="SSF53474">
    <property type="entry name" value="alpha/beta-Hydrolases"/>
    <property type="match status" value="1"/>
</dbReference>
<dbReference type="InterPro" id="IPR000073">
    <property type="entry name" value="AB_hydrolase_1"/>
</dbReference>
<organism evidence="2 3">
    <name type="scientific">Ollibium composti</name>
    <dbReference type="NCBI Taxonomy" id="2675109"/>
    <lineage>
        <taxon>Bacteria</taxon>
        <taxon>Pseudomonadati</taxon>
        <taxon>Pseudomonadota</taxon>
        <taxon>Alphaproteobacteria</taxon>
        <taxon>Hyphomicrobiales</taxon>
        <taxon>Phyllobacteriaceae</taxon>
        <taxon>Ollibium</taxon>
    </lineage>
</organism>
<sequence>MAPFALKVTRAVFGAAERVAPSLAGRAAFELFCRTPNVNRPTPGERRAVAQAADFMADARHHRLTTKSGGCVAVHEFRPEPGDPPNDEPLGTVLVVHGWRSRTEYMRALISGFRDAGYRVVSLDLPGHGQSRGRRLNLAIAVEAVRAAGDWFGPFSAIVGHSFGGAIAANAVAGSVAGIAPLAAGRLVLIAAPSSLPVLFSDFSHMLNVGPRAQAKMADIVKRIAGHPLSDYTGARQLDAARLPTLVVHARDDREVAAAHAELYAGAGDHVRLHWADGLGHRRILADSNVVRRVVEFVLRQEQPAHLC</sequence>
<dbReference type="EMBL" id="SSNY01000003">
    <property type="protein sequence ID" value="THF58501.1"/>
    <property type="molecule type" value="Genomic_DNA"/>
</dbReference>
<name>A0ABY2QAA7_9HYPH</name>
<protein>
    <submittedName>
        <fullName evidence="2">Alpha/beta hydrolase</fullName>
    </submittedName>
</protein>
<dbReference type="InterPro" id="IPR050228">
    <property type="entry name" value="Carboxylesterase_BioH"/>
</dbReference>
<dbReference type="Gene3D" id="3.40.50.1820">
    <property type="entry name" value="alpha/beta hydrolase"/>
    <property type="match status" value="1"/>
</dbReference>
<keyword evidence="2" id="KW-0378">Hydrolase</keyword>
<evidence type="ECO:0000313" key="2">
    <source>
        <dbReference type="EMBL" id="THF58501.1"/>
    </source>
</evidence>